<feature type="domain" description="Heterokaryon incompatibility" evidence="1">
    <location>
        <begin position="55"/>
        <end position="249"/>
    </location>
</feature>
<dbReference type="PANTHER" id="PTHR24148:SF82">
    <property type="entry name" value="HETEROKARYON INCOMPATIBILITY DOMAIN-CONTAINING PROTEIN"/>
    <property type="match status" value="1"/>
</dbReference>
<dbReference type="PANTHER" id="PTHR24148">
    <property type="entry name" value="ANKYRIN REPEAT DOMAIN-CONTAINING PROTEIN 39 HOMOLOG-RELATED"/>
    <property type="match status" value="1"/>
</dbReference>
<proteinExistence type="predicted"/>
<gene>
    <name evidence="2" type="ORF">SLS53_006137</name>
</gene>
<reference evidence="2 3" key="1">
    <citation type="journal article" date="2023" name="PLoS ONE">
        <title>Cytospora paraplurivora sp. nov. isolated from orchards with fruit tree decline syndrome in Ontario, Canada.</title>
        <authorList>
            <person name="Ilyukhin E."/>
            <person name="Nguyen H.D.T."/>
            <person name="Castle A.J."/>
            <person name="Ellouze W."/>
        </authorList>
    </citation>
    <scope>NUCLEOTIDE SEQUENCE [LARGE SCALE GENOMIC DNA]</scope>
    <source>
        <strain evidence="2 3">FDS-564</strain>
    </source>
</reference>
<evidence type="ECO:0000259" key="1">
    <source>
        <dbReference type="Pfam" id="PF06985"/>
    </source>
</evidence>
<protein>
    <recommendedName>
        <fullName evidence="1">Heterokaryon incompatibility domain-containing protein</fullName>
    </recommendedName>
</protein>
<evidence type="ECO:0000313" key="3">
    <source>
        <dbReference type="Proteomes" id="UP001320245"/>
    </source>
</evidence>
<dbReference type="InterPro" id="IPR010730">
    <property type="entry name" value="HET"/>
</dbReference>
<dbReference type="Pfam" id="PF06985">
    <property type="entry name" value="HET"/>
    <property type="match status" value="1"/>
</dbReference>
<dbReference type="InterPro" id="IPR052895">
    <property type="entry name" value="HetReg/Transcr_Mod"/>
</dbReference>
<name>A0AAN9YDM0_9PEZI</name>
<organism evidence="2 3">
    <name type="scientific">Cytospora paraplurivora</name>
    <dbReference type="NCBI Taxonomy" id="2898453"/>
    <lineage>
        <taxon>Eukaryota</taxon>
        <taxon>Fungi</taxon>
        <taxon>Dikarya</taxon>
        <taxon>Ascomycota</taxon>
        <taxon>Pezizomycotina</taxon>
        <taxon>Sordariomycetes</taxon>
        <taxon>Sordariomycetidae</taxon>
        <taxon>Diaporthales</taxon>
        <taxon>Cytosporaceae</taxon>
        <taxon>Cytospora</taxon>
    </lineage>
</organism>
<comment type="caution">
    <text evidence="2">The sequence shown here is derived from an EMBL/GenBank/DDBJ whole genome shotgun (WGS) entry which is preliminary data.</text>
</comment>
<dbReference type="AlphaFoldDB" id="A0AAN9YDM0"/>
<sequence>MTFSFLMMDDPPSSLYQALDPVIDEIRLLTSFAIDDEDRVTCRLITVPLHDCPSYTALSYVWGKATNPASIQVDCQDFQATASLALALRCIPHHWKAKYPSRALRELRVWADAVCINQQDLAERARQVQLMNGIYSGAELVMCWMPDGIRQPLDPRPFGDDIQDDLLSTAFRALELINRELRLVEQEVGGTLWDITLDDERLVQWLAKCPELSETIPYNGWPYWTNRNWEAVRHFFGLQYWQRVWIFQEVVLAQEALLICKSSSISLNDTIDRVFRWFDLLELCNLTTPSFISSGLWQSLISGSGLSRASLDGHIDAWRRRHMQIHTLSWRLFYTAGSLSATNPKDHVYGLLGVTGIDIPVDYSEETSVAKVFHEVIAAWLQDYASKREDLGAQAAVSGMKELWFLGLAGLRRDCSDVRLRVFYY</sequence>
<evidence type="ECO:0000313" key="2">
    <source>
        <dbReference type="EMBL" id="KAK7738327.1"/>
    </source>
</evidence>
<dbReference type="Proteomes" id="UP001320245">
    <property type="component" value="Unassembled WGS sequence"/>
</dbReference>
<dbReference type="EMBL" id="JAJSPL020000026">
    <property type="protein sequence ID" value="KAK7738327.1"/>
    <property type="molecule type" value="Genomic_DNA"/>
</dbReference>
<keyword evidence="3" id="KW-1185">Reference proteome</keyword>
<accession>A0AAN9YDM0</accession>